<keyword evidence="1" id="KW-0732">Signal</keyword>
<protein>
    <submittedName>
        <fullName evidence="2">Uncharacterized protein</fullName>
    </submittedName>
</protein>
<dbReference type="AlphaFoldDB" id="A0A1L9V4X7"/>
<accession>A0A1L9V4X7</accession>
<dbReference type="EMBL" id="KV878924">
    <property type="protein sequence ID" value="OJJ78978.1"/>
    <property type="molecule type" value="Genomic_DNA"/>
</dbReference>
<evidence type="ECO:0000256" key="1">
    <source>
        <dbReference type="SAM" id="SignalP"/>
    </source>
</evidence>
<name>A0A1L9V4X7_ASPGL</name>
<dbReference type="Proteomes" id="UP000184300">
    <property type="component" value="Unassembled WGS sequence"/>
</dbReference>
<feature type="chain" id="PRO_5012431331" evidence="1">
    <location>
        <begin position="23"/>
        <end position="301"/>
    </location>
</feature>
<reference evidence="3" key="1">
    <citation type="journal article" date="2017" name="Genome Biol.">
        <title>Comparative genomics reveals high biological diversity and specific adaptations in the industrially and medically important fungal genus Aspergillus.</title>
        <authorList>
            <person name="de Vries R.P."/>
            <person name="Riley R."/>
            <person name="Wiebenga A."/>
            <person name="Aguilar-Osorio G."/>
            <person name="Amillis S."/>
            <person name="Uchima C.A."/>
            <person name="Anderluh G."/>
            <person name="Asadollahi M."/>
            <person name="Askin M."/>
            <person name="Barry K."/>
            <person name="Battaglia E."/>
            <person name="Bayram O."/>
            <person name="Benocci T."/>
            <person name="Braus-Stromeyer S.A."/>
            <person name="Caldana C."/>
            <person name="Canovas D."/>
            <person name="Cerqueira G.C."/>
            <person name="Chen F."/>
            <person name="Chen W."/>
            <person name="Choi C."/>
            <person name="Clum A."/>
            <person name="Dos Santos R.A."/>
            <person name="Damasio A.R."/>
            <person name="Diallinas G."/>
            <person name="Emri T."/>
            <person name="Fekete E."/>
            <person name="Flipphi M."/>
            <person name="Freyberg S."/>
            <person name="Gallo A."/>
            <person name="Gournas C."/>
            <person name="Habgood R."/>
            <person name="Hainaut M."/>
            <person name="Harispe M.L."/>
            <person name="Henrissat B."/>
            <person name="Hilden K.S."/>
            <person name="Hope R."/>
            <person name="Hossain A."/>
            <person name="Karabika E."/>
            <person name="Karaffa L."/>
            <person name="Karanyi Z."/>
            <person name="Krasevec N."/>
            <person name="Kuo A."/>
            <person name="Kusch H."/>
            <person name="LaButti K."/>
            <person name="Lagendijk E.L."/>
            <person name="Lapidus A."/>
            <person name="Levasseur A."/>
            <person name="Lindquist E."/>
            <person name="Lipzen A."/>
            <person name="Logrieco A.F."/>
            <person name="MacCabe A."/>
            <person name="Maekelae M.R."/>
            <person name="Malavazi I."/>
            <person name="Melin P."/>
            <person name="Meyer V."/>
            <person name="Mielnichuk N."/>
            <person name="Miskei M."/>
            <person name="Molnar A.P."/>
            <person name="Mule G."/>
            <person name="Ngan C.Y."/>
            <person name="Orejas M."/>
            <person name="Orosz E."/>
            <person name="Ouedraogo J.P."/>
            <person name="Overkamp K.M."/>
            <person name="Park H.-S."/>
            <person name="Perrone G."/>
            <person name="Piumi F."/>
            <person name="Punt P.J."/>
            <person name="Ram A.F."/>
            <person name="Ramon A."/>
            <person name="Rauscher S."/>
            <person name="Record E."/>
            <person name="Riano-Pachon D.M."/>
            <person name="Robert V."/>
            <person name="Roehrig J."/>
            <person name="Ruller R."/>
            <person name="Salamov A."/>
            <person name="Salih N.S."/>
            <person name="Samson R.A."/>
            <person name="Sandor E."/>
            <person name="Sanguinetti M."/>
            <person name="Schuetze T."/>
            <person name="Sepcic K."/>
            <person name="Shelest E."/>
            <person name="Sherlock G."/>
            <person name="Sophianopoulou V."/>
            <person name="Squina F.M."/>
            <person name="Sun H."/>
            <person name="Susca A."/>
            <person name="Todd R.B."/>
            <person name="Tsang A."/>
            <person name="Unkles S.E."/>
            <person name="van de Wiele N."/>
            <person name="van Rossen-Uffink D."/>
            <person name="Oliveira J.V."/>
            <person name="Vesth T.C."/>
            <person name="Visser J."/>
            <person name="Yu J.-H."/>
            <person name="Zhou M."/>
            <person name="Andersen M.R."/>
            <person name="Archer D.B."/>
            <person name="Baker S.E."/>
            <person name="Benoit I."/>
            <person name="Brakhage A.A."/>
            <person name="Braus G.H."/>
            <person name="Fischer R."/>
            <person name="Frisvad J.C."/>
            <person name="Goldman G.H."/>
            <person name="Houbraken J."/>
            <person name="Oakley B."/>
            <person name="Pocsi I."/>
            <person name="Scazzocchio C."/>
            <person name="Seiboth B."/>
            <person name="vanKuyk P.A."/>
            <person name="Wortman J."/>
            <person name="Dyer P.S."/>
            <person name="Grigoriev I.V."/>
        </authorList>
    </citation>
    <scope>NUCLEOTIDE SEQUENCE [LARGE SCALE GENOMIC DNA]</scope>
    <source>
        <strain evidence="3">CBS 516.65</strain>
    </source>
</reference>
<dbReference type="OrthoDB" id="10010954at2759"/>
<keyword evidence="3" id="KW-1185">Reference proteome</keyword>
<dbReference type="VEuPathDB" id="FungiDB:ASPGLDRAFT_53165"/>
<dbReference type="RefSeq" id="XP_022395676.1">
    <property type="nucleotide sequence ID" value="XM_022547917.1"/>
</dbReference>
<organism evidence="2 3">
    <name type="scientific">Aspergillus glaucus CBS 516.65</name>
    <dbReference type="NCBI Taxonomy" id="1160497"/>
    <lineage>
        <taxon>Eukaryota</taxon>
        <taxon>Fungi</taxon>
        <taxon>Dikarya</taxon>
        <taxon>Ascomycota</taxon>
        <taxon>Pezizomycotina</taxon>
        <taxon>Eurotiomycetes</taxon>
        <taxon>Eurotiomycetidae</taxon>
        <taxon>Eurotiales</taxon>
        <taxon>Aspergillaceae</taxon>
        <taxon>Aspergillus</taxon>
        <taxon>Aspergillus subgen. Aspergillus</taxon>
    </lineage>
</organism>
<gene>
    <name evidence="2" type="ORF">ASPGLDRAFT_53165</name>
</gene>
<feature type="signal peptide" evidence="1">
    <location>
        <begin position="1"/>
        <end position="22"/>
    </location>
</feature>
<evidence type="ECO:0000313" key="3">
    <source>
        <dbReference type="Proteomes" id="UP000184300"/>
    </source>
</evidence>
<sequence>MYASRLSWALLAFSSLLTTTVAAKDASTEKYTFAELWDLQHDLWKNFLYPTNLKQINATDESVFTADVEGRVDVTRTFDGRELNAEYIFGLFSEPDHVSLVGVPIEYNITQFLANDNIASATTVFNFNATTFGLVVPVTIDTWVQWNDEGKIVRYDATFRWFDHLIETLFAAMGNKLNTTSEEQITDHISQVLAQTICKTHEDNCHGENQQYDNMDQCLDFLINKTRFGKPFELGRDTLLCREVHELMVKYRPEIHCSHIGPTGGDYCVDDRSYMKVVTEQYFSESWIPFGYGKEQNLWLP</sequence>
<proteinExistence type="predicted"/>
<evidence type="ECO:0000313" key="2">
    <source>
        <dbReference type="EMBL" id="OJJ78978.1"/>
    </source>
</evidence>
<dbReference type="GeneID" id="34464178"/>